<comment type="caution">
    <text evidence="2">The sequence shown here is derived from an EMBL/GenBank/DDBJ whole genome shotgun (WGS) entry which is preliminary data.</text>
</comment>
<reference evidence="2" key="2">
    <citation type="journal article" date="2021" name="PeerJ">
        <title>Extensive microbial diversity within the chicken gut microbiome revealed by metagenomics and culture.</title>
        <authorList>
            <person name="Gilroy R."/>
            <person name="Ravi A."/>
            <person name="Getino M."/>
            <person name="Pursley I."/>
            <person name="Horton D.L."/>
            <person name="Alikhan N.F."/>
            <person name="Baker D."/>
            <person name="Gharbi K."/>
            <person name="Hall N."/>
            <person name="Watson M."/>
            <person name="Adriaenssens E.M."/>
            <person name="Foster-Nyarko E."/>
            <person name="Jarju S."/>
            <person name="Secka A."/>
            <person name="Antonio M."/>
            <person name="Oren A."/>
            <person name="Chaudhuri R.R."/>
            <person name="La Ragione R."/>
            <person name="Hildebrand F."/>
            <person name="Pallen M.J."/>
        </authorList>
    </citation>
    <scope>NUCLEOTIDE SEQUENCE</scope>
    <source>
        <strain evidence="2">CHK186-9395</strain>
    </source>
</reference>
<reference evidence="2" key="1">
    <citation type="submission" date="2020-10" db="EMBL/GenBank/DDBJ databases">
        <authorList>
            <person name="Gilroy R."/>
        </authorList>
    </citation>
    <scope>NUCLEOTIDE SEQUENCE</scope>
    <source>
        <strain evidence="2">CHK186-9395</strain>
    </source>
</reference>
<dbReference type="Pfam" id="PF00210">
    <property type="entry name" value="Ferritin"/>
    <property type="match status" value="1"/>
</dbReference>
<protein>
    <recommendedName>
        <fullName evidence="1">Ferritin/DPS domain-containing protein</fullName>
    </recommendedName>
</protein>
<evidence type="ECO:0000313" key="3">
    <source>
        <dbReference type="Proteomes" id="UP000886861"/>
    </source>
</evidence>
<accession>A0A9D1SYV3</accession>
<dbReference type="InterPro" id="IPR012347">
    <property type="entry name" value="Ferritin-like"/>
</dbReference>
<dbReference type="InterPro" id="IPR009078">
    <property type="entry name" value="Ferritin-like_SF"/>
</dbReference>
<dbReference type="Gene3D" id="1.20.1260.10">
    <property type="match status" value="1"/>
</dbReference>
<gene>
    <name evidence="2" type="ORF">IAA62_04670</name>
</gene>
<sequence>MKEFFVGESNVYPKIKGIKNNSYYQGLLQNLYAGGDGEMASFFQLTYQNFILSPFGSEHASTFAALAEEDLVHAKSLAGAIISLGGDPVFCGTQGVWLGGRAVDYVKGVKQMVGINIEAKEKLVIDYKTTITKIDELQIKRMLEGILHEEEEHLTKLKAVYRAMQ</sequence>
<dbReference type="GO" id="GO:0008199">
    <property type="term" value="F:ferric iron binding"/>
    <property type="evidence" value="ECO:0007669"/>
    <property type="project" value="InterPro"/>
</dbReference>
<dbReference type="AlphaFoldDB" id="A0A9D1SYV3"/>
<evidence type="ECO:0000313" key="2">
    <source>
        <dbReference type="EMBL" id="HIV01825.1"/>
    </source>
</evidence>
<dbReference type="Proteomes" id="UP000886861">
    <property type="component" value="Unassembled WGS sequence"/>
</dbReference>
<dbReference type="EMBL" id="DVOJ01000015">
    <property type="protein sequence ID" value="HIV01825.1"/>
    <property type="molecule type" value="Genomic_DNA"/>
</dbReference>
<proteinExistence type="predicted"/>
<evidence type="ECO:0000259" key="1">
    <source>
        <dbReference type="Pfam" id="PF00210"/>
    </source>
</evidence>
<name>A0A9D1SYV3_9FIRM</name>
<feature type="domain" description="Ferritin/DPS" evidence="1">
    <location>
        <begin position="60"/>
        <end position="161"/>
    </location>
</feature>
<organism evidence="2 3">
    <name type="scientific">Candidatus Caccopulliclostridium gallistercoris</name>
    <dbReference type="NCBI Taxonomy" id="2840719"/>
    <lineage>
        <taxon>Bacteria</taxon>
        <taxon>Bacillati</taxon>
        <taxon>Bacillota</taxon>
        <taxon>Clostridia</taxon>
        <taxon>Candidatus Caccopulliclostridium</taxon>
    </lineage>
</organism>
<dbReference type="SUPFAM" id="SSF47240">
    <property type="entry name" value="Ferritin-like"/>
    <property type="match status" value="1"/>
</dbReference>
<dbReference type="InterPro" id="IPR008331">
    <property type="entry name" value="Ferritin_DPS_dom"/>
</dbReference>